<protein>
    <submittedName>
        <fullName evidence="2">Uncharacterized protein</fullName>
    </submittedName>
</protein>
<organism evidence="2 3">
    <name type="scientific">Portunus trituberculatus</name>
    <name type="common">Swimming crab</name>
    <name type="synonym">Neptunus trituberculatus</name>
    <dbReference type="NCBI Taxonomy" id="210409"/>
    <lineage>
        <taxon>Eukaryota</taxon>
        <taxon>Metazoa</taxon>
        <taxon>Ecdysozoa</taxon>
        <taxon>Arthropoda</taxon>
        <taxon>Crustacea</taxon>
        <taxon>Multicrustacea</taxon>
        <taxon>Malacostraca</taxon>
        <taxon>Eumalacostraca</taxon>
        <taxon>Eucarida</taxon>
        <taxon>Decapoda</taxon>
        <taxon>Pleocyemata</taxon>
        <taxon>Brachyura</taxon>
        <taxon>Eubrachyura</taxon>
        <taxon>Portunoidea</taxon>
        <taxon>Portunidae</taxon>
        <taxon>Portuninae</taxon>
        <taxon>Portunus</taxon>
    </lineage>
</organism>
<dbReference type="AlphaFoldDB" id="A0A5B7GFW7"/>
<evidence type="ECO:0000313" key="3">
    <source>
        <dbReference type="Proteomes" id="UP000324222"/>
    </source>
</evidence>
<dbReference type="EMBL" id="VSRR010013604">
    <property type="protein sequence ID" value="MPC55988.1"/>
    <property type="molecule type" value="Genomic_DNA"/>
</dbReference>
<feature type="compositionally biased region" description="Basic and acidic residues" evidence="1">
    <location>
        <begin position="1"/>
        <end position="11"/>
    </location>
</feature>
<feature type="region of interest" description="Disordered" evidence="1">
    <location>
        <begin position="1"/>
        <end position="31"/>
    </location>
</feature>
<sequence>MGGREGTEAAWREGAAGKGTNNHSRSGKPWLWGLPEATYQISRRPLLNSEPPPGTSEPGGDETYLLTSHVLLFKAFHSPLPFSP</sequence>
<comment type="caution">
    <text evidence="2">The sequence shown here is derived from an EMBL/GenBank/DDBJ whole genome shotgun (WGS) entry which is preliminary data.</text>
</comment>
<keyword evidence="3" id="KW-1185">Reference proteome</keyword>
<proteinExistence type="predicted"/>
<accession>A0A5B7GFW7</accession>
<evidence type="ECO:0000256" key="1">
    <source>
        <dbReference type="SAM" id="MobiDB-lite"/>
    </source>
</evidence>
<reference evidence="2 3" key="1">
    <citation type="submission" date="2019-05" db="EMBL/GenBank/DDBJ databases">
        <title>Another draft genome of Portunus trituberculatus and its Hox gene families provides insights of decapod evolution.</title>
        <authorList>
            <person name="Jeong J.-H."/>
            <person name="Song I."/>
            <person name="Kim S."/>
            <person name="Choi T."/>
            <person name="Kim D."/>
            <person name="Ryu S."/>
            <person name="Kim W."/>
        </authorList>
    </citation>
    <scope>NUCLEOTIDE SEQUENCE [LARGE SCALE GENOMIC DNA]</scope>
    <source>
        <tissue evidence="2">Muscle</tissue>
    </source>
</reference>
<evidence type="ECO:0000313" key="2">
    <source>
        <dbReference type="EMBL" id="MPC55988.1"/>
    </source>
</evidence>
<gene>
    <name evidence="2" type="ORF">E2C01_049937</name>
</gene>
<name>A0A5B7GFW7_PORTR</name>
<dbReference type="Proteomes" id="UP000324222">
    <property type="component" value="Unassembled WGS sequence"/>
</dbReference>